<dbReference type="EMBL" id="LR746269">
    <property type="protein sequence ID" value="CAA7397352.1"/>
    <property type="molecule type" value="Genomic_DNA"/>
</dbReference>
<protein>
    <submittedName>
        <fullName evidence="1">Uncharacterized protein</fullName>
    </submittedName>
</protein>
<proteinExistence type="predicted"/>
<name>A0A7I8KIT0_SPIIN</name>
<dbReference type="AlphaFoldDB" id="A0A7I8KIT0"/>
<evidence type="ECO:0000313" key="2">
    <source>
        <dbReference type="Proteomes" id="UP000663760"/>
    </source>
</evidence>
<dbReference type="OrthoDB" id="1745805at2759"/>
<reference evidence="1" key="1">
    <citation type="submission" date="2020-02" db="EMBL/GenBank/DDBJ databases">
        <authorList>
            <person name="Scholz U."/>
            <person name="Mascher M."/>
            <person name="Fiebig A."/>
        </authorList>
    </citation>
    <scope>NUCLEOTIDE SEQUENCE</scope>
</reference>
<gene>
    <name evidence="1" type="ORF">SI8410_06008017</name>
</gene>
<dbReference type="Proteomes" id="UP000663760">
    <property type="component" value="Chromosome 6"/>
</dbReference>
<keyword evidence="2" id="KW-1185">Reference proteome</keyword>
<evidence type="ECO:0000313" key="1">
    <source>
        <dbReference type="EMBL" id="CAA7397352.1"/>
    </source>
</evidence>
<accession>A0A7I8KIT0</accession>
<sequence length="52" mass="5803">MALEPLMLSAATSWARAAISGEGKVPSQMRDFFRGSRISDTHLPQFLIRTPR</sequence>
<organism evidence="1 2">
    <name type="scientific">Spirodela intermedia</name>
    <name type="common">Intermediate duckweed</name>
    <dbReference type="NCBI Taxonomy" id="51605"/>
    <lineage>
        <taxon>Eukaryota</taxon>
        <taxon>Viridiplantae</taxon>
        <taxon>Streptophyta</taxon>
        <taxon>Embryophyta</taxon>
        <taxon>Tracheophyta</taxon>
        <taxon>Spermatophyta</taxon>
        <taxon>Magnoliopsida</taxon>
        <taxon>Liliopsida</taxon>
        <taxon>Araceae</taxon>
        <taxon>Lemnoideae</taxon>
        <taxon>Spirodela</taxon>
    </lineage>
</organism>